<evidence type="ECO:0000259" key="1">
    <source>
        <dbReference type="Pfam" id="PF01593"/>
    </source>
</evidence>
<protein>
    <recommendedName>
        <fullName evidence="1">Amine oxidase domain-containing protein</fullName>
    </recommendedName>
</protein>
<dbReference type="InterPro" id="IPR050281">
    <property type="entry name" value="Flavin_monoamine_oxidase"/>
</dbReference>
<dbReference type="SUPFAM" id="SSF51905">
    <property type="entry name" value="FAD/NAD(P)-binding domain"/>
    <property type="match status" value="1"/>
</dbReference>
<keyword evidence="3" id="KW-1185">Reference proteome</keyword>
<dbReference type="Pfam" id="PF01593">
    <property type="entry name" value="Amino_oxidase"/>
    <property type="match status" value="1"/>
</dbReference>
<dbReference type="Proteomes" id="UP000807769">
    <property type="component" value="Unassembled WGS sequence"/>
</dbReference>
<reference evidence="2" key="1">
    <citation type="journal article" date="2020" name="New Phytol.">
        <title>Comparative genomics reveals dynamic genome evolution in host specialist ectomycorrhizal fungi.</title>
        <authorList>
            <person name="Lofgren L.A."/>
            <person name="Nguyen N.H."/>
            <person name="Vilgalys R."/>
            <person name="Ruytinx J."/>
            <person name="Liao H.L."/>
            <person name="Branco S."/>
            <person name="Kuo A."/>
            <person name="LaButti K."/>
            <person name="Lipzen A."/>
            <person name="Andreopoulos W."/>
            <person name="Pangilinan J."/>
            <person name="Riley R."/>
            <person name="Hundley H."/>
            <person name="Na H."/>
            <person name="Barry K."/>
            <person name="Grigoriev I.V."/>
            <person name="Stajich J.E."/>
            <person name="Kennedy P.G."/>
        </authorList>
    </citation>
    <scope>NUCLEOTIDE SEQUENCE</scope>
    <source>
        <strain evidence="2">MN1</strain>
    </source>
</reference>
<gene>
    <name evidence="2" type="ORF">BJ212DRAFT_1485259</name>
</gene>
<dbReference type="Gene3D" id="3.50.50.60">
    <property type="entry name" value="FAD/NAD(P)-binding domain"/>
    <property type="match status" value="1"/>
</dbReference>
<dbReference type="GO" id="GO:0001716">
    <property type="term" value="F:L-amino-acid oxidase activity"/>
    <property type="evidence" value="ECO:0007669"/>
    <property type="project" value="TreeGrafter"/>
</dbReference>
<dbReference type="Gene3D" id="3.90.660.10">
    <property type="match status" value="1"/>
</dbReference>
<dbReference type="EMBL" id="JABBWG010000040">
    <property type="protein sequence ID" value="KAG1807982.1"/>
    <property type="molecule type" value="Genomic_DNA"/>
</dbReference>
<dbReference type="InterPro" id="IPR036188">
    <property type="entry name" value="FAD/NAD-bd_sf"/>
</dbReference>
<dbReference type="InterPro" id="IPR002937">
    <property type="entry name" value="Amino_oxidase"/>
</dbReference>
<dbReference type="RefSeq" id="XP_041188367.1">
    <property type="nucleotide sequence ID" value="XM_041340950.1"/>
</dbReference>
<dbReference type="GO" id="GO:0009063">
    <property type="term" value="P:amino acid catabolic process"/>
    <property type="evidence" value="ECO:0007669"/>
    <property type="project" value="TreeGrafter"/>
</dbReference>
<dbReference type="Gene3D" id="1.10.10.1620">
    <property type="match status" value="1"/>
</dbReference>
<comment type="caution">
    <text evidence="2">The sequence shown here is derived from an EMBL/GenBank/DDBJ whole genome shotgun (WGS) entry which is preliminary data.</text>
</comment>
<dbReference type="GeneID" id="64634966"/>
<dbReference type="AlphaFoldDB" id="A0A9P7J8H6"/>
<evidence type="ECO:0000313" key="2">
    <source>
        <dbReference type="EMBL" id="KAG1807982.1"/>
    </source>
</evidence>
<dbReference type="PANTHER" id="PTHR10742">
    <property type="entry name" value="FLAVIN MONOAMINE OXIDASE"/>
    <property type="match status" value="1"/>
</dbReference>
<dbReference type="PANTHER" id="PTHR10742:SF342">
    <property type="entry name" value="AMINE OXIDASE"/>
    <property type="match status" value="1"/>
</dbReference>
<name>A0A9P7J8H6_9AGAM</name>
<proteinExistence type="predicted"/>
<organism evidence="2 3">
    <name type="scientific">Suillus subaureus</name>
    <dbReference type="NCBI Taxonomy" id="48587"/>
    <lineage>
        <taxon>Eukaryota</taxon>
        <taxon>Fungi</taxon>
        <taxon>Dikarya</taxon>
        <taxon>Basidiomycota</taxon>
        <taxon>Agaricomycotina</taxon>
        <taxon>Agaricomycetes</taxon>
        <taxon>Agaricomycetidae</taxon>
        <taxon>Boletales</taxon>
        <taxon>Suillineae</taxon>
        <taxon>Suillaceae</taxon>
        <taxon>Suillus</taxon>
    </lineage>
</organism>
<evidence type="ECO:0000313" key="3">
    <source>
        <dbReference type="Proteomes" id="UP000807769"/>
    </source>
</evidence>
<accession>A0A9P7J8H6</accession>
<sequence length="633" mass="71043">MVFQGDVFSYWGRNIIEDYDDVLLKNIPSLTAIPLEETSQLPVLPKHGYGPPGAVGILGAGVGGLYTALILNSLNIDYEILEASDRTGGRLLTYNFPNGGKYDYYDVGAMRFPLPKKDAQGNYKPGIMRRLGELINYSKLNEGLSKAPLSSKLIDYYFTSQRQGHFLYFNNQRYQVSQTSRPPDFRAQEMGVNSQYVVAGVENIVEDVIQPFAKDLMKDLEQNVHSGWHNMMKHDAYSLRSFMSFKYIPSASLQIPRTHLSTNVINWCETFYDSTGPFNRALTESVLDALAFVSVESQTFGEVEWKCFEGGSQVLTDYMAAYITSTTIGTKPVIQFNKKVTSIIQSGDIAMNVYVRGESSPRTYSHVISTIPLPGLRMIELGGAGLNVMQKNALRKLQYGPSVKVGMRFQSAWWTELFDIIGGQSSTDLPIRTIIYPSYGVESSTPSTVLIASYCLTNDAERLGALINTSKIEYEEQLKELVLRNLAEVHNMDYSFLLGQYVDMHAWDWSDEPLVMGAFAFFGPGDFQDLYTSLTVPNANKRLHFAGEAISTRHAWVVGALDSAWRAVYEYLLASGQHDKIQRFFELWGRNEEWTGQSKHGKHDPADPNTMLRVHMGFTYASELTGEQAVLSI</sequence>
<feature type="domain" description="Amine oxidase" evidence="1">
    <location>
        <begin position="63"/>
        <end position="568"/>
    </location>
</feature>
<dbReference type="OrthoDB" id="7777654at2759"/>
<dbReference type="SUPFAM" id="SSF54373">
    <property type="entry name" value="FAD-linked reductases, C-terminal domain"/>
    <property type="match status" value="1"/>
</dbReference>